<dbReference type="PROSITE" id="PS50883">
    <property type="entry name" value="EAL"/>
    <property type="match status" value="1"/>
</dbReference>
<evidence type="ECO:0000259" key="2">
    <source>
        <dbReference type="PROSITE" id="PS50887"/>
    </source>
</evidence>
<comment type="caution">
    <text evidence="3">The sequence shown here is derived from an EMBL/GenBank/DDBJ whole genome shotgun (WGS) entry which is preliminary data.</text>
</comment>
<dbReference type="InterPro" id="IPR050706">
    <property type="entry name" value="Cyclic-di-GMP_PDE-like"/>
</dbReference>
<evidence type="ECO:0000313" key="4">
    <source>
        <dbReference type="Proteomes" id="UP001339962"/>
    </source>
</evidence>
<protein>
    <submittedName>
        <fullName evidence="3">EAL domain-containing protein</fullName>
    </submittedName>
</protein>
<dbReference type="InterPro" id="IPR000160">
    <property type="entry name" value="GGDEF_dom"/>
</dbReference>
<gene>
    <name evidence="3" type="ORF">P9850_14915</name>
</gene>
<evidence type="ECO:0000259" key="1">
    <source>
        <dbReference type="PROSITE" id="PS50883"/>
    </source>
</evidence>
<dbReference type="EMBL" id="JARTLI010000038">
    <property type="protein sequence ID" value="MED5053092.1"/>
    <property type="molecule type" value="Genomic_DNA"/>
</dbReference>
<dbReference type="CDD" id="cd01948">
    <property type="entry name" value="EAL"/>
    <property type="match status" value="1"/>
</dbReference>
<dbReference type="Gene3D" id="3.20.20.450">
    <property type="entry name" value="EAL domain"/>
    <property type="match status" value="1"/>
</dbReference>
<dbReference type="InterPro" id="IPR001633">
    <property type="entry name" value="EAL_dom"/>
</dbReference>
<evidence type="ECO:0000313" key="3">
    <source>
        <dbReference type="EMBL" id="MED5053092.1"/>
    </source>
</evidence>
<dbReference type="SUPFAM" id="SSF141868">
    <property type="entry name" value="EAL domain-like"/>
    <property type="match status" value="1"/>
</dbReference>
<sequence length="435" mass="49177">MDDQLASVLLLTDSLNRENIVDKAAHFISEYSLGLIYLDIKNCSQMEQKYGKEACQKLLAAVKQIMTNLENEEPFGICAHRMFGDDLLVLIRMESGAGEAHLRCLAHNIYQRFKTSMAHQAKWAEPVDFYVGVSLLDSGAEKALEHLLYEAVKKAVSEAKKATNAEQQKLQTEFRHILAGQHLTAHYQPIVSLLDKKIYGYEALARGPQTSYFATPHRLWEFAEKENQLYALEKLARQKAIEGFSASDPNWKLFINLNANVIHDPQFTPGQTLAFLKKRGLTPQQVVFEITERQSIDDYASFKKVLSHYRKQGYRIAIDDAGAGYSSLQAIAELRPDYIKIDRSIIHKVDGHSVKAILLETLAGFARKIGCHLIVEGIETQEELQVVTKLGIPFGQGYWLGRPHPHLRPIAHETLRTWKLVDQPLAEDDPQTCPS</sequence>
<dbReference type="PROSITE" id="PS50887">
    <property type="entry name" value="GGDEF"/>
    <property type="match status" value="1"/>
</dbReference>
<proteinExistence type="predicted"/>
<dbReference type="InterPro" id="IPR035919">
    <property type="entry name" value="EAL_sf"/>
</dbReference>
<dbReference type="PANTHER" id="PTHR33121:SF76">
    <property type="entry name" value="SIGNALING PROTEIN"/>
    <property type="match status" value="1"/>
</dbReference>
<dbReference type="AlphaFoldDB" id="A0ABD5IXK6"/>
<dbReference type="InterPro" id="IPR043128">
    <property type="entry name" value="Rev_trsase/Diguanyl_cyclase"/>
</dbReference>
<dbReference type="Proteomes" id="UP001339962">
    <property type="component" value="Unassembled WGS sequence"/>
</dbReference>
<dbReference type="PANTHER" id="PTHR33121">
    <property type="entry name" value="CYCLIC DI-GMP PHOSPHODIESTERASE PDEF"/>
    <property type="match status" value="1"/>
</dbReference>
<dbReference type="Pfam" id="PF00990">
    <property type="entry name" value="GGDEF"/>
    <property type="match status" value="1"/>
</dbReference>
<feature type="domain" description="GGDEF" evidence="2">
    <location>
        <begin position="31"/>
        <end position="173"/>
    </location>
</feature>
<dbReference type="Gene3D" id="3.30.70.270">
    <property type="match status" value="1"/>
</dbReference>
<dbReference type="Pfam" id="PF00563">
    <property type="entry name" value="EAL"/>
    <property type="match status" value="1"/>
</dbReference>
<dbReference type="RefSeq" id="WP_159720574.1">
    <property type="nucleotide sequence ID" value="NZ_JACIDF010000014.1"/>
</dbReference>
<accession>A0ABD5IXK6</accession>
<organism evidence="3 4">
    <name type="scientific">Anoxybacteroides rupiense</name>
    <dbReference type="NCBI Taxonomy" id="311460"/>
    <lineage>
        <taxon>Bacteria</taxon>
        <taxon>Bacillati</taxon>
        <taxon>Bacillota</taxon>
        <taxon>Bacilli</taxon>
        <taxon>Bacillales</taxon>
        <taxon>Anoxybacillaceae</taxon>
        <taxon>Anoxybacteroides</taxon>
    </lineage>
</organism>
<name>A0ABD5IXK6_9BACL</name>
<dbReference type="InterPro" id="IPR029787">
    <property type="entry name" value="Nucleotide_cyclase"/>
</dbReference>
<dbReference type="SUPFAM" id="SSF55073">
    <property type="entry name" value="Nucleotide cyclase"/>
    <property type="match status" value="1"/>
</dbReference>
<dbReference type="SMART" id="SM00052">
    <property type="entry name" value="EAL"/>
    <property type="match status" value="1"/>
</dbReference>
<reference evidence="3 4" key="1">
    <citation type="submission" date="2023-03" db="EMBL/GenBank/DDBJ databases">
        <title>Bacillus Genome Sequencing.</title>
        <authorList>
            <person name="Dunlap C."/>
        </authorList>
    </citation>
    <scope>NUCLEOTIDE SEQUENCE [LARGE SCALE GENOMIC DNA]</scope>
    <source>
        <strain evidence="3 4">NRS-38</strain>
    </source>
</reference>
<feature type="domain" description="EAL" evidence="1">
    <location>
        <begin position="167"/>
        <end position="417"/>
    </location>
</feature>